<dbReference type="PANTHER" id="PTHR32212">
    <property type="entry name" value="CYCLIN-LIKE F-BOX"/>
    <property type="match status" value="1"/>
</dbReference>
<feature type="region of interest" description="Disordered" evidence="1">
    <location>
        <begin position="370"/>
        <end position="389"/>
    </location>
</feature>
<evidence type="ECO:0000313" key="2">
    <source>
        <dbReference type="EMBL" id="PWA75341.1"/>
    </source>
</evidence>
<gene>
    <name evidence="2" type="ORF">CTI12_AA242190</name>
</gene>
<comment type="caution">
    <text evidence="2">The sequence shown here is derived from an EMBL/GenBank/DDBJ whole genome shotgun (WGS) entry which is preliminary data.</text>
</comment>
<protein>
    <submittedName>
        <fullName evidence="2">Leucine-rich repeat domain, L domain-like protein</fullName>
    </submittedName>
</protein>
<dbReference type="Proteomes" id="UP000245207">
    <property type="component" value="Unassembled WGS sequence"/>
</dbReference>
<accession>A0A2U1NPC8</accession>
<evidence type="ECO:0000256" key="1">
    <source>
        <dbReference type="SAM" id="MobiDB-lite"/>
    </source>
</evidence>
<reference evidence="2 3" key="1">
    <citation type="journal article" date="2018" name="Mol. Plant">
        <title>The genome of Artemisia annua provides insight into the evolution of Asteraceae family and artemisinin biosynthesis.</title>
        <authorList>
            <person name="Shen Q."/>
            <person name="Zhang L."/>
            <person name="Liao Z."/>
            <person name="Wang S."/>
            <person name="Yan T."/>
            <person name="Shi P."/>
            <person name="Liu M."/>
            <person name="Fu X."/>
            <person name="Pan Q."/>
            <person name="Wang Y."/>
            <person name="Lv Z."/>
            <person name="Lu X."/>
            <person name="Zhang F."/>
            <person name="Jiang W."/>
            <person name="Ma Y."/>
            <person name="Chen M."/>
            <person name="Hao X."/>
            <person name="Li L."/>
            <person name="Tang Y."/>
            <person name="Lv G."/>
            <person name="Zhou Y."/>
            <person name="Sun X."/>
            <person name="Brodelius P.E."/>
            <person name="Rose J.K.C."/>
            <person name="Tang K."/>
        </authorList>
    </citation>
    <scope>NUCLEOTIDE SEQUENCE [LARGE SCALE GENOMIC DNA]</scope>
    <source>
        <strain evidence="3">cv. Huhao1</strain>
        <tissue evidence="2">Leaf</tissue>
    </source>
</reference>
<dbReference type="SUPFAM" id="SSF52047">
    <property type="entry name" value="RNI-like"/>
    <property type="match status" value="1"/>
</dbReference>
<dbReference type="Gene3D" id="3.80.10.10">
    <property type="entry name" value="Ribonuclease Inhibitor"/>
    <property type="match status" value="1"/>
</dbReference>
<dbReference type="PANTHER" id="PTHR32212:SF461">
    <property type="entry name" value="F-BOX DOMAIN-CONTAINING PROTEIN"/>
    <property type="match status" value="1"/>
</dbReference>
<dbReference type="EMBL" id="PKPP01002425">
    <property type="protein sequence ID" value="PWA75341.1"/>
    <property type="molecule type" value="Genomic_DNA"/>
</dbReference>
<sequence>MKYAVRTSSLSHKWEHVWTALPHLNFNCSAFRSKSIFSEFVNDTLSHRNNDIKLTGIELTFKGAATASSVIKKSVNYAYMHNVTKLSVKWVTKKYIQFPQELFSSHTLKHFTLATNVQSYLLCKTSCVPKLAWDFPVLETLILKNIRLGDEGDESLDLFSKCVNLKDLTLHQCCMKGLNILNIYASQLSDLTITQSLSLPNVFDVIAPQLKNVTASVKGTIDRFPVSFDTLRLATEGFDHLAEVNLSLLKPHYNRERFVPVLLDLFQTFRNAKTLIIDTAIIETLSLSPNRLSERSPFNELNSLRINMAPLNQKEYIASMLTQVISNYLLENSPDVTFIMDLPQDQLKRSRDRVDMETMANKVPKLKAEKDNKHLMPKGRCPHPEAMPT</sequence>
<keyword evidence="3" id="KW-1185">Reference proteome</keyword>
<dbReference type="InterPro" id="IPR032675">
    <property type="entry name" value="LRR_dom_sf"/>
</dbReference>
<dbReference type="AlphaFoldDB" id="A0A2U1NPC8"/>
<dbReference type="OrthoDB" id="1848700at2759"/>
<organism evidence="2 3">
    <name type="scientific">Artemisia annua</name>
    <name type="common">Sweet wormwood</name>
    <dbReference type="NCBI Taxonomy" id="35608"/>
    <lineage>
        <taxon>Eukaryota</taxon>
        <taxon>Viridiplantae</taxon>
        <taxon>Streptophyta</taxon>
        <taxon>Embryophyta</taxon>
        <taxon>Tracheophyta</taxon>
        <taxon>Spermatophyta</taxon>
        <taxon>Magnoliopsida</taxon>
        <taxon>eudicotyledons</taxon>
        <taxon>Gunneridae</taxon>
        <taxon>Pentapetalae</taxon>
        <taxon>asterids</taxon>
        <taxon>campanulids</taxon>
        <taxon>Asterales</taxon>
        <taxon>Asteraceae</taxon>
        <taxon>Asteroideae</taxon>
        <taxon>Anthemideae</taxon>
        <taxon>Artemisiinae</taxon>
        <taxon>Artemisia</taxon>
    </lineage>
</organism>
<proteinExistence type="predicted"/>
<name>A0A2U1NPC8_ARTAN</name>
<evidence type="ECO:0000313" key="3">
    <source>
        <dbReference type="Proteomes" id="UP000245207"/>
    </source>
</evidence>